<organism evidence="1">
    <name type="scientific">Lepeophtheirus salmonis</name>
    <name type="common">Salmon louse</name>
    <name type="synonym">Caligus salmonis</name>
    <dbReference type="NCBI Taxonomy" id="72036"/>
    <lineage>
        <taxon>Eukaryota</taxon>
        <taxon>Metazoa</taxon>
        <taxon>Ecdysozoa</taxon>
        <taxon>Arthropoda</taxon>
        <taxon>Crustacea</taxon>
        <taxon>Multicrustacea</taxon>
        <taxon>Hexanauplia</taxon>
        <taxon>Copepoda</taxon>
        <taxon>Siphonostomatoida</taxon>
        <taxon>Caligidae</taxon>
        <taxon>Lepeophtheirus</taxon>
    </lineage>
</organism>
<accession>A0A0K2UUW1</accession>
<evidence type="ECO:0000313" key="1">
    <source>
        <dbReference type="EMBL" id="CDW41840.1"/>
    </source>
</evidence>
<reference evidence="1" key="1">
    <citation type="submission" date="2014-05" db="EMBL/GenBank/DDBJ databases">
        <authorList>
            <person name="Chronopoulou M."/>
        </authorList>
    </citation>
    <scope>NUCLEOTIDE SEQUENCE</scope>
    <source>
        <tissue evidence="1">Whole organism</tissue>
    </source>
</reference>
<protein>
    <submittedName>
        <fullName evidence="1">Uncharacterized protein</fullName>
    </submittedName>
</protein>
<proteinExistence type="predicted"/>
<sequence length="30" mass="3510">MVLIIVSQLCHFSHPDLPTIEKVKDSWFLL</sequence>
<name>A0A0K2UUW1_LEPSM</name>
<dbReference type="EMBL" id="HACA01024479">
    <property type="protein sequence ID" value="CDW41840.1"/>
    <property type="molecule type" value="Transcribed_RNA"/>
</dbReference>
<dbReference type="AlphaFoldDB" id="A0A0K2UUW1"/>